<evidence type="ECO:0000313" key="1">
    <source>
        <dbReference type="EMBL" id="BAU26979.1"/>
    </source>
</evidence>
<evidence type="ECO:0000313" key="2">
    <source>
        <dbReference type="Proteomes" id="UP000217696"/>
    </source>
</evidence>
<protein>
    <submittedName>
        <fullName evidence="1">Bacterial Ig-like domain group 2 protein</fullName>
    </submittedName>
</protein>
<dbReference type="SUPFAM" id="SSF49373">
    <property type="entry name" value="Invasin/intimin cell-adhesion fragments"/>
    <property type="match status" value="3"/>
</dbReference>
<dbReference type="SMART" id="SM00635">
    <property type="entry name" value="BID_2"/>
    <property type="match status" value="3"/>
</dbReference>
<accession>A0A0U5C575</accession>
<gene>
    <name evidence="1" type="ORF">CB4_01148</name>
</gene>
<dbReference type="Gene3D" id="3.40.50.880">
    <property type="match status" value="1"/>
</dbReference>
<organism evidence="1 2">
    <name type="scientific">Aneurinibacillus soli</name>
    <dbReference type="NCBI Taxonomy" id="1500254"/>
    <lineage>
        <taxon>Bacteria</taxon>
        <taxon>Bacillati</taxon>
        <taxon>Bacillota</taxon>
        <taxon>Bacilli</taxon>
        <taxon>Bacillales</taxon>
        <taxon>Paenibacillaceae</taxon>
        <taxon>Aneurinibacillus group</taxon>
        <taxon>Aneurinibacillus</taxon>
    </lineage>
</organism>
<dbReference type="Pfam" id="PF02368">
    <property type="entry name" value="Big_2"/>
    <property type="match status" value="3"/>
</dbReference>
<reference evidence="1 2" key="1">
    <citation type="submission" date="2015-12" db="EMBL/GenBank/DDBJ databases">
        <title>Genome sequence of Aneurinibacillus soli.</title>
        <authorList>
            <person name="Lee J.S."/>
            <person name="Lee K.C."/>
            <person name="Kim K.K."/>
            <person name="Lee B.W."/>
        </authorList>
    </citation>
    <scope>NUCLEOTIDE SEQUENCE [LARGE SCALE GENOMIC DNA]</scope>
    <source>
        <strain evidence="1 2">CB4</strain>
    </source>
</reference>
<proteinExistence type="predicted"/>
<dbReference type="InterPro" id="IPR029062">
    <property type="entry name" value="Class_I_gatase-like"/>
</dbReference>
<name>A0A0U5C575_9BACL</name>
<sequence>MRGLSRRVLSLMMAVLLIVGGLLAGISYIWADDTTKIRVLEITDKKNVDSSGEETGVPSELGNLGNSYVVTTISMKKFVALREELDGKYDVIYIASGIASGPYSTKGVQGKDHDTKAVMNDITNLKAKEIREKFIEKGQPVVLHEDIFKDNASKLKANFYTYKTNPVANVKVVTKAADALAFIQSIDINTLKRPHVEMTKTPDDYMKGSSTIYKPGDTVSFGYQIGDYDKKFASHKARVNLYLDMNFDKKYEASEMLASVPLSSATGELNYTLTRGYSGMRYWKLEIEDMDTHLKTYETGVFRFRDRAVEVRTLQVTQDNNLASSLLNTNNMKANYLNDPNNPDYKIKITVKSMSEFNNTEYKNLNGNYDMLIFGFADSYNNAAISEEAAKAVKTFIATGQGVMFTHDTIFRTGNNWVKYFMYDTGQIAPMTDLGYGAPNTSKITKKMNDGMINQYPFQLGDNVAVNTTHNQYYTLDLEDETVVPWYNIIGSKRDQDDSWNHYYTYSKGSVTYSGTGHTNTNFPDQEQRLFVNTIYRAFIGANHSPEITAYTPKNNDSIRTIDPLEIVWKVEDFDLTDQFLDTKVTIYNEKGEDITPKNAEAPSSFTDVRTGTVMKYVLPELPASIRENGGKLTIKIEANDKRGAKAEPVILTVNVKKIIAKLVLDREREIKVAAGQEASVHYTVAPLPITEKLTNGVDTMPVTSIQFRETFPAGVEVTVPAGFSRTGTVNTGYTVTKTFDNIVYRKQADGTYKADGDGLAFELKVKPTKAEKYVLADSKLSYTDLDKTPNVEAKFPALILNAESDVTGIQISPKPTTIQVGDMQTLFANVTPDASMAKNVVWDWQSNTTIAEITSQTGGTVVIKGLNPGKAILRATIKTADGRTLTDTCEVTVIPVPVKGISLPPYVQLTTDTAPNNEPKVKPVNTTTLVPNVFPVNATNKKVSWSSDHPDWVSVDQNGTIRALMPGTTATITAKTADGGQEATCVVYVMRVTLDRSTISMNVNGSATLVPKVTPPEAPNQNLLWSSSNPAVVTVDGGGKLTTAASEGTAIITTWVADSHAYAQCQVTVSKNMLIPEFTVEAKIIDNQFAIVKVKPTKNIIDVPSNAANEETQWFKRTEDTTIPPYETGTTLHDAFAHGIPTSADKTYEFIVPKGDFAKLIYITAVQPGGLGSAQEHISVIGAPNIPIPDDFLKVTASAVPASENRAAQIAVSYEENIPADLKDMGASITIIDGSYTVQTKGSSANPFRSKLVLPTGGIMPFNKAIKTSQLFKTAGTSGEYTLDANVVAKLQVTVLGQPIAKDRTFSVQLPFNVKAKENLK</sequence>
<dbReference type="InterPro" id="IPR008964">
    <property type="entry name" value="Invasin/intimin_cell_adhesion"/>
</dbReference>
<keyword evidence="2" id="KW-1185">Reference proteome</keyword>
<dbReference type="Gene3D" id="2.60.40.1080">
    <property type="match status" value="3"/>
</dbReference>
<dbReference type="InterPro" id="IPR003343">
    <property type="entry name" value="Big_2"/>
</dbReference>
<dbReference type="Proteomes" id="UP000217696">
    <property type="component" value="Chromosome"/>
</dbReference>
<dbReference type="EMBL" id="AP017312">
    <property type="protein sequence ID" value="BAU26979.1"/>
    <property type="molecule type" value="Genomic_DNA"/>
</dbReference>
<dbReference type="OrthoDB" id="38701at2"/>
<dbReference type="KEGG" id="asoc:CB4_01148"/>
<dbReference type="RefSeq" id="WP_096463969.1">
    <property type="nucleotide sequence ID" value="NZ_AP017312.1"/>
</dbReference>